<sequence length="43" mass="5135">MDFGLIKHYTNTLLSIFLARYALRPKYITTFIQVLPNHKHIVF</sequence>
<accession>C9LD27</accession>
<dbReference type="AlphaFoldDB" id="C9LD27"/>
<organism evidence="1 2">
    <name type="scientific">Alloprevotella tannerae ATCC 51259</name>
    <dbReference type="NCBI Taxonomy" id="626522"/>
    <lineage>
        <taxon>Bacteria</taxon>
        <taxon>Pseudomonadati</taxon>
        <taxon>Bacteroidota</taxon>
        <taxon>Bacteroidia</taxon>
        <taxon>Bacteroidales</taxon>
        <taxon>Prevotellaceae</taxon>
        <taxon>Alloprevotella</taxon>
    </lineage>
</organism>
<dbReference type="EMBL" id="ACIJ02000002">
    <property type="protein sequence ID" value="EEX72956.1"/>
    <property type="molecule type" value="Genomic_DNA"/>
</dbReference>
<dbReference type="STRING" id="626522.GCWU000325_00120"/>
<dbReference type="HOGENOM" id="CLU_3237862_0_0_10"/>
<evidence type="ECO:0000313" key="1">
    <source>
        <dbReference type="EMBL" id="EEX72956.1"/>
    </source>
</evidence>
<gene>
    <name evidence="1" type="ORF">GCWU000325_00120</name>
</gene>
<dbReference type="Proteomes" id="UP000003460">
    <property type="component" value="Unassembled WGS sequence"/>
</dbReference>
<proteinExistence type="predicted"/>
<keyword evidence="2" id="KW-1185">Reference proteome</keyword>
<evidence type="ECO:0000313" key="2">
    <source>
        <dbReference type="Proteomes" id="UP000003460"/>
    </source>
</evidence>
<reference evidence="1" key="1">
    <citation type="submission" date="2009-09" db="EMBL/GenBank/DDBJ databases">
        <authorList>
            <person name="Weinstock G."/>
            <person name="Sodergren E."/>
            <person name="Clifton S."/>
            <person name="Fulton L."/>
            <person name="Fulton B."/>
            <person name="Courtney L."/>
            <person name="Fronick C."/>
            <person name="Harrison M."/>
            <person name="Strong C."/>
            <person name="Farmer C."/>
            <person name="Delahaunty K."/>
            <person name="Markovic C."/>
            <person name="Hall O."/>
            <person name="Minx P."/>
            <person name="Tomlinson C."/>
            <person name="Mitreva M."/>
            <person name="Nelson J."/>
            <person name="Hou S."/>
            <person name="Wollam A."/>
            <person name="Pepin K.H."/>
            <person name="Johnson M."/>
            <person name="Bhonagiri V."/>
            <person name="Nash W.E."/>
            <person name="Warren W."/>
            <person name="Chinwalla A."/>
            <person name="Mardis E.R."/>
            <person name="Wilson R.K."/>
        </authorList>
    </citation>
    <scope>NUCLEOTIDE SEQUENCE [LARGE SCALE GENOMIC DNA]</scope>
    <source>
        <strain evidence="1">ATCC 51259</strain>
    </source>
</reference>
<protein>
    <submittedName>
        <fullName evidence="1">Uncharacterized protein</fullName>
    </submittedName>
</protein>
<name>C9LD27_9BACT</name>
<comment type="caution">
    <text evidence="1">The sequence shown here is derived from an EMBL/GenBank/DDBJ whole genome shotgun (WGS) entry which is preliminary data.</text>
</comment>